<dbReference type="AlphaFoldDB" id="A0A021VPB6"/>
<dbReference type="InterPro" id="IPR002881">
    <property type="entry name" value="DUF58"/>
</dbReference>
<accession>A0A021VPB6</accession>
<reference evidence="2 3" key="1">
    <citation type="submission" date="2014-01" db="EMBL/GenBank/DDBJ databases">
        <title>Actinotalea ferrariae CF5-4.</title>
        <authorList>
            <person name="Chen F."/>
            <person name="Li Y."/>
            <person name="Wang G."/>
        </authorList>
    </citation>
    <scope>NUCLEOTIDE SEQUENCE [LARGE SCALE GENOMIC DNA]</scope>
    <source>
        <strain evidence="2 3">CF5-4</strain>
    </source>
</reference>
<dbReference type="PANTHER" id="PTHR33608:SF14">
    <property type="entry name" value="POSSIBLE CONSERVED SECRETED PROTEIN"/>
    <property type="match status" value="1"/>
</dbReference>
<proteinExistence type="predicted"/>
<organism evidence="2 3">
    <name type="scientific">Actinotalea ferrariae CF5-4</name>
    <dbReference type="NCBI Taxonomy" id="948458"/>
    <lineage>
        <taxon>Bacteria</taxon>
        <taxon>Bacillati</taxon>
        <taxon>Actinomycetota</taxon>
        <taxon>Actinomycetes</taxon>
        <taxon>Micrococcales</taxon>
        <taxon>Cellulomonadaceae</taxon>
        <taxon>Actinotalea</taxon>
    </lineage>
</organism>
<name>A0A021VPB6_9CELL</name>
<keyword evidence="3" id="KW-1185">Reference proteome</keyword>
<sequence length="248" mass="27157">GDGGDLRDVHPWQPGDSLRRVDWRATARRSPRGEELYTRRTFALAEAHVTLVVDSRDDVGPDPATWSGARSVRPDDATSLDVARSAAATVAQAYLGAGDRVGLEDLGVRRRTLRAGAGRRQLDRVLHGLAVLRPQGDPAPRVRAPQLPSGTLVWVFSTFLDPEAALAAARWRRSGHRVVAVDVLPAVRRRHLDTRAALALRLVTLERDDRLADLTAAGVELVRWTDDDAAARVQLLARRSHRRPGGGR</sequence>
<dbReference type="OrthoDB" id="9776116at2"/>
<gene>
    <name evidence="2" type="ORF">N866_14730</name>
</gene>
<comment type="caution">
    <text evidence="2">The sequence shown here is derived from an EMBL/GenBank/DDBJ whole genome shotgun (WGS) entry which is preliminary data.</text>
</comment>
<evidence type="ECO:0000259" key="1">
    <source>
        <dbReference type="Pfam" id="PF01882"/>
    </source>
</evidence>
<evidence type="ECO:0000313" key="3">
    <source>
        <dbReference type="Proteomes" id="UP000019753"/>
    </source>
</evidence>
<dbReference type="RefSeq" id="WP_034229569.1">
    <property type="nucleotide sequence ID" value="NZ_AXCW01000436.1"/>
</dbReference>
<dbReference type="PANTHER" id="PTHR33608">
    <property type="entry name" value="BLL2464 PROTEIN"/>
    <property type="match status" value="1"/>
</dbReference>
<dbReference type="Proteomes" id="UP000019753">
    <property type="component" value="Unassembled WGS sequence"/>
</dbReference>
<evidence type="ECO:0000313" key="2">
    <source>
        <dbReference type="EMBL" id="EYR61875.1"/>
    </source>
</evidence>
<protein>
    <recommendedName>
        <fullName evidence="1">DUF58 domain-containing protein</fullName>
    </recommendedName>
</protein>
<feature type="non-terminal residue" evidence="2">
    <location>
        <position position="1"/>
    </location>
</feature>
<dbReference type="EMBL" id="AXCW01000436">
    <property type="protein sequence ID" value="EYR61875.1"/>
    <property type="molecule type" value="Genomic_DNA"/>
</dbReference>
<feature type="domain" description="DUF58" evidence="1">
    <location>
        <begin position="9"/>
        <end position="184"/>
    </location>
</feature>
<dbReference type="Pfam" id="PF01882">
    <property type="entry name" value="DUF58"/>
    <property type="match status" value="1"/>
</dbReference>